<gene>
    <name evidence="2" type="ORF">AVEN_119709_1</name>
</gene>
<dbReference type="EMBL" id="BGPR01182416">
    <property type="protein sequence ID" value="GBM66719.1"/>
    <property type="molecule type" value="Genomic_DNA"/>
</dbReference>
<comment type="caution">
    <text evidence="2">The sequence shown here is derived from an EMBL/GenBank/DDBJ whole genome shotgun (WGS) entry which is preliminary data.</text>
</comment>
<name>A0A4Y2HNN8_ARAVE</name>
<accession>A0A4Y2HNN8</accession>
<keyword evidence="3" id="KW-1185">Reference proteome</keyword>
<dbReference type="Proteomes" id="UP000499080">
    <property type="component" value="Unassembled WGS sequence"/>
</dbReference>
<evidence type="ECO:0000313" key="2">
    <source>
        <dbReference type="EMBL" id="GBM66719.1"/>
    </source>
</evidence>
<dbReference type="AlphaFoldDB" id="A0A4Y2HNN8"/>
<feature type="compositionally biased region" description="Polar residues" evidence="1">
    <location>
        <begin position="51"/>
        <end position="69"/>
    </location>
</feature>
<feature type="region of interest" description="Disordered" evidence="1">
    <location>
        <begin position="37"/>
        <end position="116"/>
    </location>
</feature>
<protein>
    <submittedName>
        <fullName evidence="2">Uncharacterized protein</fullName>
    </submittedName>
</protein>
<feature type="non-terminal residue" evidence="2">
    <location>
        <position position="1"/>
    </location>
</feature>
<proteinExistence type="predicted"/>
<evidence type="ECO:0000256" key="1">
    <source>
        <dbReference type="SAM" id="MobiDB-lite"/>
    </source>
</evidence>
<evidence type="ECO:0000313" key="3">
    <source>
        <dbReference type="Proteomes" id="UP000499080"/>
    </source>
</evidence>
<sequence length="116" mass="12797">PGPGTPQSFNRGLTVGIYINLEAVLLGPADSEINRRQLGLENEARRDNRPLRTSSDNGGMGSTLRSSTIPEREHLTATDLTRTRSACKDKHLENRVSNSDFYGPEVDIPLPNFHDP</sequence>
<organism evidence="2 3">
    <name type="scientific">Araneus ventricosus</name>
    <name type="common">Orbweaver spider</name>
    <name type="synonym">Epeira ventricosa</name>
    <dbReference type="NCBI Taxonomy" id="182803"/>
    <lineage>
        <taxon>Eukaryota</taxon>
        <taxon>Metazoa</taxon>
        <taxon>Ecdysozoa</taxon>
        <taxon>Arthropoda</taxon>
        <taxon>Chelicerata</taxon>
        <taxon>Arachnida</taxon>
        <taxon>Araneae</taxon>
        <taxon>Araneomorphae</taxon>
        <taxon>Entelegynae</taxon>
        <taxon>Araneoidea</taxon>
        <taxon>Araneidae</taxon>
        <taxon>Araneus</taxon>
    </lineage>
</organism>
<reference evidence="2 3" key="1">
    <citation type="journal article" date="2019" name="Sci. Rep.">
        <title>Orb-weaving spider Araneus ventricosus genome elucidates the spidroin gene catalogue.</title>
        <authorList>
            <person name="Kono N."/>
            <person name="Nakamura H."/>
            <person name="Ohtoshi R."/>
            <person name="Moran D.A.P."/>
            <person name="Shinohara A."/>
            <person name="Yoshida Y."/>
            <person name="Fujiwara M."/>
            <person name="Mori M."/>
            <person name="Tomita M."/>
            <person name="Arakawa K."/>
        </authorList>
    </citation>
    <scope>NUCLEOTIDE SEQUENCE [LARGE SCALE GENOMIC DNA]</scope>
</reference>